<keyword evidence="2" id="KW-1185">Reference proteome</keyword>
<evidence type="ECO:0000313" key="2">
    <source>
        <dbReference type="Proteomes" id="UP001139011"/>
    </source>
</evidence>
<sequence length="361" mass="41786">MLEKVNQILRHSGLPALKDSSDYYFLGEGAWHAAYRAVLSEGDYVIRIPKPVAYDRSIEFHEESLLAEYEGAKWYYRTANRAVKGICPEFYHYHVSPELTYTIESYMGETLNLSAATKQQMYDYGFQLGSFYKKMDSLPLERQGFGYLKWNGTEASGELEEDPIQYLIHEKAEYQQELDNLLRSDLPFCKNLVKQKAEELLNLRQIEKYGITLSNQDTSPENLIINDQLPKLIDPVPIIYSGVSLAANHIHNYEVTFPLYWNAPRYKRHEFHLYKDQLLANSQGFREGYADQSEEMGLALGIERMLKLLSMAHDHYQKIVSPALSQEQQIRMGSLSEVKERLMLLLGLLENYEVRDKGGVR</sequence>
<dbReference type="SUPFAM" id="SSF56112">
    <property type="entry name" value="Protein kinase-like (PK-like)"/>
    <property type="match status" value="1"/>
</dbReference>
<comment type="caution">
    <text evidence="1">The sequence shown here is derived from an EMBL/GenBank/DDBJ whole genome shotgun (WGS) entry which is preliminary data.</text>
</comment>
<gene>
    <name evidence="1" type="ORF">LCY76_01160</name>
</gene>
<proteinExistence type="predicted"/>
<dbReference type="Proteomes" id="UP001139011">
    <property type="component" value="Unassembled WGS sequence"/>
</dbReference>
<evidence type="ECO:0000313" key="1">
    <source>
        <dbReference type="EMBL" id="MCK6255254.1"/>
    </source>
</evidence>
<protein>
    <submittedName>
        <fullName evidence="1">Aminoglycoside phosphotransferase family protein</fullName>
    </submittedName>
</protein>
<name>A0A9X1XCE0_9BACL</name>
<dbReference type="AlphaFoldDB" id="A0A9X1XCE0"/>
<organism evidence="1 2">
    <name type="scientific">Fictibacillus marinisediminis</name>
    <dbReference type="NCBI Taxonomy" id="2878389"/>
    <lineage>
        <taxon>Bacteria</taxon>
        <taxon>Bacillati</taxon>
        <taxon>Bacillota</taxon>
        <taxon>Bacilli</taxon>
        <taxon>Bacillales</taxon>
        <taxon>Fictibacillaceae</taxon>
        <taxon>Fictibacillus</taxon>
    </lineage>
</organism>
<reference evidence="1" key="1">
    <citation type="submission" date="2021-09" db="EMBL/GenBank/DDBJ databases">
        <title>Genome analysis of Fictibacillus sp. KIGAM418 isolated from marine sediment.</title>
        <authorList>
            <person name="Seo M.-J."/>
            <person name="Cho E.-S."/>
            <person name="Hwang C.Y."/>
        </authorList>
    </citation>
    <scope>NUCLEOTIDE SEQUENCE</scope>
    <source>
        <strain evidence="1">KIGAM418</strain>
    </source>
</reference>
<dbReference type="RefSeq" id="WP_248251116.1">
    <property type="nucleotide sequence ID" value="NZ_JAIWJX010000002.1"/>
</dbReference>
<dbReference type="EMBL" id="JAIWJX010000002">
    <property type="protein sequence ID" value="MCK6255254.1"/>
    <property type="molecule type" value="Genomic_DNA"/>
</dbReference>
<dbReference type="InterPro" id="IPR011009">
    <property type="entry name" value="Kinase-like_dom_sf"/>
</dbReference>
<accession>A0A9X1XCE0</accession>